<feature type="chain" id="PRO_5042072299" evidence="3">
    <location>
        <begin position="18"/>
        <end position="593"/>
    </location>
</feature>
<dbReference type="Proteomes" id="UP001222932">
    <property type="component" value="Unassembled WGS sequence"/>
</dbReference>
<organism evidence="4 5">
    <name type="scientific">Cutaneotrichosporon spelunceum</name>
    <dbReference type="NCBI Taxonomy" id="1672016"/>
    <lineage>
        <taxon>Eukaryota</taxon>
        <taxon>Fungi</taxon>
        <taxon>Dikarya</taxon>
        <taxon>Basidiomycota</taxon>
        <taxon>Agaricomycotina</taxon>
        <taxon>Tremellomycetes</taxon>
        <taxon>Trichosporonales</taxon>
        <taxon>Trichosporonaceae</taxon>
        <taxon>Cutaneotrichosporon</taxon>
    </lineage>
</organism>
<evidence type="ECO:0000256" key="2">
    <source>
        <dbReference type="SAM" id="Phobius"/>
    </source>
</evidence>
<feature type="transmembrane region" description="Helical" evidence="2">
    <location>
        <begin position="432"/>
        <end position="457"/>
    </location>
</feature>
<feature type="compositionally biased region" description="Pro residues" evidence="1">
    <location>
        <begin position="134"/>
        <end position="146"/>
    </location>
</feature>
<feature type="region of interest" description="Disordered" evidence="1">
    <location>
        <begin position="394"/>
        <end position="426"/>
    </location>
</feature>
<keyword evidence="3" id="KW-0732">Signal</keyword>
<proteinExistence type="predicted"/>
<reference evidence="4" key="1">
    <citation type="journal article" date="2023" name="BMC Genomics">
        <title>Chromosome-level genome assemblies of Cutaneotrichosporon spp. (Trichosporonales, Basidiomycota) reveal imbalanced evolution between nucleotide sequences and chromosome synteny.</title>
        <authorList>
            <person name="Kobayashi Y."/>
            <person name="Kayamori A."/>
            <person name="Aoki K."/>
            <person name="Shiwa Y."/>
            <person name="Matsutani M."/>
            <person name="Fujita N."/>
            <person name="Sugita T."/>
            <person name="Iwasaki W."/>
            <person name="Tanaka N."/>
            <person name="Takashima M."/>
        </authorList>
    </citation>
    <scope>NUCLEOTIDE SEQUENCE</scope>
    <source>
        <strain evidence="4">HIS016</strain>
    </source>
</reference>
<evidence type="ECO:0000313" key="4">
    <source>
        <dbReference type="EMBL" id="GMK56116.1"/>
    </source>
</evidence>
<evidence type="ECO:0000313" key="5">
    <source>
        <dbReference type="Proteomes" id="UP001222932"/>
    </source>
</evidence>
<comment type="caution">
    <text evidence="4">The sequence shown here is derived from an EMBL/GenBank/DDBJ whole genome shotgun (WGS) entry which is preliminary data.</text>
</comment>
<evidence type="ECO:0000256" key="1">
    <source>
        <dbReference type="SAM" id="MobiDB-lite"/>
    </source>
</evidence>
<dbReference type="EMBL" id="BTCM01000002">
    <property type="protein sequence ID" value="GMK56116.1"/>
    <property type="molecule type" value="Genomic_DNA"/>
</dbReference>
<keyword evidence="2" id="KW-0812">Transmembrane</keyword>
<evidence type="ECO:0000256" key="3">
    <source>
        <dbReference type="SAM" id="SignalP"/>
    </source>
</evidence>
<name>A0AAD3TTD2_9TREE</name>
<feature type="compositionally biased region" description="Low complexity" evidence="1">
    <location>
        <begin position="562"/>
        <end position="579"/>
    </location>
</feature>
<feature type="compositionally biased region" description="Pro residues" evidence="1">
    <location>
        <begin position="545"/>
        <end position="561"/>
    </location>
</feature>
<feature type="region of interest" description="Disordered" evidence="1">
    <location>
        <begin position="465"/>
        <end position="496"/>
    </location>
</feature>
<gene>
    <name evidence="4" type="ORF">CspeluHIS016_0211720</name>
</gene>
<keyword evidence="5" id="KW-1185">Reference proteome</keyword>
<feature type="compositionally biased region" description="Basic residues" evidence="1">
    <location>
        <begin position="465"/>
        <end position="474"/>
    </location>
</feature>
<dbReference type="AlphaFoldDB" id="A0AAD3TTD2"/>
<protein>
    <submittedName>
        <fullName evidence="4">Uncharacterized protein</fullName>
    </submittedName>
</protein>
<keyword evidence="2" id="KW-1133">Transmembrane helix</keyword>
<reference evidence="4" key="2">
    <citation type="submission" date="2023-06" db="EMBL/GenBank/DDBJ databases">
        <authorList>
            <person name="Kobayashi Y."/>
            <person name="Kayamori A."/>
            <person name="Aoki K."/>
            <person name="Shiwa Y."/>
            <person name="Fujita N."/>
            <person name="Sugita T."/>
            <person name="Iwasaki W."/>
            <person name="Tanaka N."/>
            <person name="Takashima M."/>
        </authorList>
    </citation>
    <scope>NUCLEOTIDE SEQUENCE</scope>
    <source>
        <strain evidence="4">HIS016</strain>
    </source>
</reference>
<feature type="compositionally biased region" description="Basic and acidic residues" evidence="1">
    <location>
        <begin position="475"/>
        <end position="489"/>
    </location>
</feature>
<feature type="region of interest" description="Disordered" evidence="1">
    <location>
        <begin position="524"/>
        <end position="593"/>
    </location>
</feature>
<keyword evidence="2" id="KW-0472">Membrane</keyword>
<feature type="region of interest" description="Disordered" evidence="1">
    <location>
        <begin position="134"/>
        <end position="154"/>
    </location>
</feature>
<feature type="compositionally biased region" description="Polar residues" evidence="1">
    <location>
        <begin position="401"/>
        <end position="415"/>
    </location>
</feature>
<accession>A0AAD3TTD2</accession>
<sequence>MRLSTAALIAFVGPALAVPLDSVFAHGRYLASLNVVTRQLVTRQAAYPPEWWGTCLSDCNPIAEQLDSTCGPEFRNTRRAASACAAQCTGDYKTKLDVCSACLGKLNDTQAIANGKEEVSFWITYMSDYCPGVENPPPGTNPPTTNPPGTKEPEPMCPQCESIYTRVMMACNTSSPDTCSGLCGDLDAINSCVTCYGSIDGYNAFRSYAGDAQWYCTTDGGQGCTRMIGTAAQLCGESQTHCSDICTGDNWTDIKKCEGAAPSSDLTGSQAQTIMDGIGAFNKFCEKEPPVVTKPGCGKECDAIRATYGDLCRDKEATKCRGMCTPDNLGAFEACNSCAQGVNSTYTDDTKTSISASLTTLNAWCTKVDTKPIDDPEVVSTIPDPTSVETVEVVPEDDNTSTDQENTGTITNPFANSSSSNSNTESKGIPTWAIGVAAAGGALVLAAVAGAVIAYNYQCDHDHRRLRRRRKKNKKKDDDEKPHKPHEEQPPQQEPQVIGYMVPTERPPSEGYFAGLSSPPLSTPLSAPVSMAHTPMSQGSVSLPQSPPAVSPPGSPPPTGYPYPQQQFGQPQYDQQYGQHYAPFPPHQGGQQY</sequence>
<feature type="signal peptide" evidence="3">
    <location>
        <begin position="1"/>
        <end position="17"/>
    </location>
</feature>